<evidence type="ECO:0000313" key="3">
    <source>
        <dbReference type="Proteomes" id="UP000199113"/>
    </source>
</evidence>
<dbReference type="InterPro" id="IPR007165">
    <property type="entry name" value="Phage_holin_4_2"/>
</dbReference>
<gene>
    <name evidence="2" type="ORF">SAMN05192575_11161</name>
</gene>
<feature type="transmembrane region" description="Helical" evidence="1">
    <location>
        <begin position="31"/>
        <end position="53"/>
    </location>
</feature>
<keyword evidence="1" id="KW-0812">Transmembrane</keyword>
<evidence type="ECO:0000313" key="2">
    <source>
        <dbReference type="EMBL" id="SFB42165.1"/>
    </source>
</evidence>
<name>A0A1I1AVR3_9ACTN</name>
<feature type="transmembrane region" description="Helical" evidence="1">
    <location>
        <begin position="91"/>
        <end position="113"/>
    </location>
</feature>
<dbReference type="Proteomes" id="UP000199113">
    <property type="component" value="Unassembled WGS sequence"/>
</dbReference>
<dbReference type="AlphaFoldDB" id="A0A1I1AVR3"/>
<sequence length="125" mass="13431">MIMNLLLRLVVLAAAIALTTAIVPDMDVDGGVLTYFWIALLFAIVNVTLGLVLHLLALPLTILTLGLFALVVNGVLLLVTDWLSRDLQVDGFFTAILAALIIAVITAVLHVLLPDPRLRDDHVSA</sequence>
<accession>A0A1I1AVR3</accession>
<dbReference type="EMBL" id="FOKC01000011">
    <property type="protein sequence ID" value="SFB42165.1"/>
    <property type="molecule type" value="Genomic_DNA"/>
</dbReference>
<dbReference type="STRING" id="748909.SAMN05192575_11161"/>
<dbReference type="PANTHER" id="PTHR37309">
    <property type="entry name" value="SLR0284 PROTEIN"/>
    <property type="match status" value="1"/>
</dbReference>
<protein>
    <submittedName>
        <fullName evidence="2">Putative membrane protein</fullName>
    </submittedName>
</protein>
<keyword evidence="1" id="KW-0472">Membrane</keyword>
<proteinExistence type="predicted"/>
<organism evidence="2 3">
    <name type="scientific">Nocardioides alpinus</name>
    <dbReference type="NCBI Taxonomy" id="748909"/>
    <lineage>
        <taxon>Bacteria</taxon>
        <taxon>Bacillati</taxon>
        <taxon>Actinomycetota</taxon>
        <taxon>Actinomycetes</taxon>
        <taxon>Propionibacteriales</taxon>
        <taxon>Nocardioidaceae</taxon>
        <taxon>Nocardioides</taxon>
    </lineage>
</organism>
<dbReference type="Pfam" id="PF04020">
    <property type="entry name" value="Phage_holin_4_2"/>
    <property type="match status" value="1"/>
</dbReference>
<dbReference type="PANTHER" id="PTHR37309:SF1">
    <property type="entry name" value="SLR0284 PROTEIN"/>
    <property type="match status" value="1"/>
</dbReference>
<feature type="transmembrane region" description="Helical" evidence="1">
    <location>
        <begin position="60"/>
        <end position="79"/>
    </location>
</feature>
<reference evidence="3" key="1">
    <citation type="submission" date="2016-10" db="EMBL/GenBank/DDBJ databases">
        <authorList>
            <person name="Varghese N."/>
            <person name="Submissions S."/>
        </authorList>
    </citation>
    <scope>NUCLEOTIDE SEQUENCE [LARGE SCALE GENOMIC DNA]</scope>
    <source>
        <strain evidence="3">CGMCC 1.10697</strain>
    </source>
</reference>
<keyword evidence="1" id="KW-1133">Transmembrane helix</keyword>
<dbReference type="RefSeq" id="WP_198554359.1">
    <property type="nucleotide sequence ID" value="NZ_FOKC01000011.1"/>
</dbReference>
<evidence type="ECO:0000256" key="1">
    <source>
        <dbReference type="SAM" id="Phobius"/>
    </source>
</evidence>